<dbReference type="AlphaFoldDB" id="A0A4R1QMS3"/>
<dbReference type="Proteomes" id="UP000295718">
    <property type="component" value="Unassembled WGS sequence"/>
</dbReference>
<keyword evidence="3" id="KW-1185">Reference proteome</keyword>
<keyword evidence="1" id="KW-0472">Membrane</keyword>
<feature type="transmembrane region" description="Helical" evidence="1">
    <location>
        <begin position="71"/>
        <end position="89"/>
    </location>
</feature>
<feature type="transmembrane region" description="Helical" evidence="1">
    <location>
        <begin position="269"/>
        <end position="288"/>
    </location>
</feature>
<dbReference type="NCBIfam" id="NF037962">
    <property type="entry name" value="arsenic_eff"/>
    <property type="match status" value="1"/>
</dbReference>
<feature type="transmembrane region" description="Helical" evidence="1">
    <location>
        <begin position="203"/>
        <end position="230"/>
    </location>
</feature>
<gene>
    <name evidence="2" type="ORF">EDD76_12122</name>
</gene>
<sequence length="289" mass="31118">MLDVIIDTLIDSVKLFPFLFLTYLAMEYMEHKMGEKTKAAIEKSGRFGAIPGSILGAFPQCGFSAAASNLYAGRIITLGTLMAIFLSTSDEMLPILISEQVHISVILKLVGMKVAIGMAAGFIIDLLIKKKSIHVHSHEESGHMDIGHVCKNENCHCEEGIFRSAARHTFNIFFFIVAISFALNTVIYLVGEDFLSNLVLNRPILGQMVAALVGLIPNCASSIAITQLYLKGMMGLGSMMAGLLAGTGVGLLILFRVNDDLKENIKITVLLYAIGVIAGIVIDLAGIAV</sequence>
<keyword evidence="1" id="KW-1133">Transmembrane helix</keyword>
<proteinExistence type="predicted"/>
<keyword evidence="1" id="KW-0812">Transmembrane</keyword>
<feature type="transmembrane region" description="Helical" evidence="1">
    <location>
        <begin position="6"/>
        <end position="26"/>
    </location>
</feature>
<dbReference type="InterPro" id="IPR021552">
    <property type="entry name" value="ArsP_2"/>
</dbReference>
<evidence type="ECO:0000313" key="2">
    <source>
        <dbReference type="EMBL" id="TCL54253.1"/>
    </source>
</evidence>
<evidence type="ECO:0000256" key="1">
    <source>
        <dbReference type="SAM" id="Phobius"/>
    </source>
</evidence>
<comment type="caution">
    <text evidence="2">The sequence shown here is derived from an EMBL/GenBank/DDBJ whole genome shotgun (WGS) entry which is preliminary data.</text>
</comment>
<evidence type="ECO:0000313" key="3">
    <source>
        <dbReference type="Proteomes" id="UP000295718"/>
    </source>
</evidence>
<evidence type="ECO:0008006" key="4">
    <source>
        <dbReference type="Google" id="ProtNLM"/>
    </source>
</evidence>
<organism evidence="2 3">
    <name type="scientific">Kineothrix alysoides</name>
    <dbReference type="NCBI Taxonomy" id="1469948"/>
    <lineage>
        <taxon>Bacteria</taxon>
        <taxon>Bacillati</taxon>
        <taxon>Bacillota</taxon>
        <taxon>Clostridia</taxon>
        <taxon>Lachnospirales</taxon>
        <taxon>Lachnospiraceae</taxon>
        <taxon>Kineothrix</taxon>
    </lineage>
</organism>
<dbReference type="Pfam" id="PF11449">
    <property type="entry name" value="ArsP_2"/>
    <property type="match status" value="1"/>
</dbReference>
<dbReference type="STRING" id="1469948.GCA_000732725_03002"/>
<feature type="transmembrane region" description="Helical" evidence="1">
    <location>
        <begin position="172"/>
        <end position="191"/>
    </location>
</feature>
<reference evidence="2 3" key="1">
    <citation type="submission" date="2019-03" db="EMBL/GenBank/DDBJ databases">
        <title>Genomic Encyclopedia of Type Strains, Phase IV (KMG-IV): sequencing the most valuable type-strain genomes for metagenomic binning, comparative biology and taxonomic classification.</title>
        <authorList>
            <person name="Goeker M."/>
        </authorList>
    </citation>
    <scope>NUCLEOTIDE SEQUENCE [LARGE SCALE GENOMIC DNA]</scope>
    <source>
        <strain evidence="2 3">DSM 100556</strain>
    </source>
</reference>
<protein>
    <recommendedName>
        <fullName evidence="4">Arsenic efflux protein</fullName>
    </recommendedName>
</protein>
<dbReference type="OrthoDB" id="9783550at2"/>
<accession>A0A4R1QMS3</accession>
<name>A0A4R1QMS3_9FIRM</name>
<feature type="transmembrane region" description="Helical" evidence="1">
    <location>
        <begin position="101"/>
        <end position="124"/>
    </location>
</feature>
<feature type="transmembrane region" description="Helical" evidence="1">
    <location>
        <begin position="236"/>
        <end position="257"/>
    </location>
</feature>
<dbReference type="RefSeq" id="WP_031391650.1">
    <property type="nucleotide sequence ID" value="NZ_JPNB01000002.1"/>
</dbReference>
<dbReference type="EMBL" id="SLUO01000021">
    <property type="protein sequence ID" value="TCL54253.1"/>
    <property type="molecule type" value="Genomic_DNA"/>
</dbReference>